<dbReference type="InterPro" id="IPR036412">
    <property type="entry name" value="HAD-like_sf"/>
</dbReference>
<dbReference type="NCBIfam" id="TIGR01686">
    <property type="entry name" value="FkbH"/>
    <property type="match status" value="1"/>
</dbReference>
<reference evidence="3" key="1">
    <citation type="journal article" date="2008" name="ISME J.">
        <title>Genomic patterns of recombination, clonal divergence and environment in marine microbial populations.</title>
        <authorList>
            <person name="Konstantinidis K.T."/>
            <person name="Delong E.F."/>
        </authorList>
    </citation>
    <scope>NUCLEOTIDE SEQUENCE</scope>
</reference>
<evidence type="ECO:0000256" key="1">
    <source>
        <dbReference type="SAM" id="MobiDB-lite"/>
    </source>
</evidence>
<sequence length="607" mass="66539">MPARARKSPPKEDVPPSFGGADLLSRPVEEITRLAKRLNKDKAALSEMGPAIRVTVLSSFLTDYLVEMLPLMFARRGLAATITKGQYGAIAPALLDKEGSLFAETPDFLILLPSHRDLAHLPAPGCDVGTAARAVEKEVALWTDLWAHLPCPAVQLSFDPPLLRPQGDQDGLAPGGVVRHVRRVNMELADKAPSLVTLVDCEHLAQRLGQDKWHDPRLYHMCKQPFSFEALPELADSLAAVVSARAGRGRKVLVLDLDNTLWGGVVGDVGLEGLELGPETPEGEAFTAFQEYVAALKQRGVVLAVCSKNTEKMAHLPFREHSGMVLGESDIACFIANFEDKASNLLAIARELNVGLDSLVLADDSPVERAWVREQLPEVLVVDLPEEPAGFPRTLDAAKAFPVGRLTQEDLERAASYQARAQTRAAMSRAGDLEAFLAGLEPQATIEPVGPGSVDRIVQLIAKTNQFKLNPKVFSADEISKRAEHVIALHLRDRLQDYGIVAVAVLEPGDEALAIENWVMSCRLFSRRLEHVMRHLISERARELGAQHLRLVYRESDRNGLLADLLPELGFAPSEESGQEDIWVATSQIPDGMPEHYMKIIRPQQAD</sequence>
<evidence type="ECO:0000313" key="3">
    <source>
        <dbReference type="EMBL" id="ABZ09808.1"/>
    </source>
</evidence>
<dbReference type="Pfam" id="PF21211">
    <property type="entry name" value="FkbH_N"/>
    <property type="match status" value="1"/>
</dbReference>
<dbReference type="AlphaFoldDB" id="B3TB43"/>
<dbReference type="SUPFAM" id="SSF56784">
    <property type="entry name" value="HAD-like"/>
    <property type="match status" value="1"/>
</dbReference>
<dbReference type="InterPro" id="IPR036514">
    <property type="entry name" value="SGNH_hydro_sf"/>
</dbReference>
<dbReference type="InterPro" id="IPR023214">
    <property type="entry name" value="HAD_sf"/>
</dbReference>
<organism evidence="3">
    <name type="scientific">uncultured marine microorganism HF4000_APKG8K5</name>
    <dbReference type="NCBI Taxonomy" id="455555"/>
    <lineage>
        <taxon>unclassified sequences</taxon>
        <taxon>environmental samples</taxon>
    </lineage>
</organism>
<dbReference type="NCBIfam" id="TIGR01681">
    <property type="entry name" value="HAD-SF-IIIC"/>
    <property type="match status" value="1"/>
</dbReference>
<protein>
    <recommendedName>
        <fullName evidence="2">BF1531-like N-terminal domain-containing protein</fullName>
    </recommendedName>
</protein>
<dbReference type="InterPro" id="IPR010037">
    <property type="entry name" value="FkbH_domain"/>
</dbReference>
<dbReference type="Gene3D" id="3.40.50.1000">
    <property type="entry name" value="HAD superfamily/HAD-like"/>
    <property type="match status" value="1"/>
</dbReference>
<dbReference type="InterPro" id="IPR049369">
    <property type="entry name" value="BF1531-like_N"/>
</dbReference>
<dbReference type="InterPro" id="IPR010033">
    <property type="entry name" value="HAD_SF_ppase_IIIC"/>
</dbReference>
<evidence type="ECO:0000259" key="2">
    <source>
        <dbReference type="Pfam" id="PF21211"/>
    </source>
</evidence>
<proteinExistence type="predicted"/>
<feature type="domain" description="BF1531-like N-terminal" evidence="2">
    <location>
        <begin position="53"/>
        <end position="242"/>
    </location>
</feature>
<dbReference type="EMBL" id="EU016658">
    <property type="protein sequence ID" value="ABZ09808.1"/>
    <property type="molecule type" value="Genomic_DNA"/>
</dbReference>
<accession>B3TB43</accession>
<gene>
    <name evidence="3" type="ORF">ALOHA_HF4000APKG8K5ctg1g21</name>
</gene>
<feature type="region of interest" description="Disordered" evidence="1">
    <location>
        <begin position="1"/>
        <end position="21"/>
    </location>
</feature>
<dbReference type="Gene3D" id="3.40.50.1110">
    <property type="entry name" value="SGNH hydrolase"/>
    <property type="match status" value="1"/>
</dbReference>
<name>B3TB43_9ZZZZ</name>